<dbReference type="Proteomes" id="UP001244427">
    <property type="component" value="Unassembled WGS sequence"/>
</dbReference>
<dbReference type="RefSeq" id="WP_307296738.1">
    <property type="nucleotide sequence ID" value="NZ_JAUSXV010000001.1"/>
</dbReference>
<proteinExistence type="predicted"/>
<organism evidence="2 3">
    <name type="scientific">Microbacterium natoriense</name>
    <dbReference type="NCBI Taxonomy" id="284570"/>
    <lineage>
        <taxon>Bacteria</taxon>
        <taxon>Bacillati</taxon>
        <taxon>Actinomycetota</taxon>
        <taxon>Actinomycetes</taxon>
        <taxon>Micrococcales</taxon>
        <taxon>Microbacteriaceae</taxon>
        <taxon>Microbacterium</taxon>
    </lineage>
</organism>
<keyword evidence="3" id="KW-1185">Reference proteome</keyword>
<dbReference type="EMBL" id="JAUSXV010000001">
    <property type="protein sequence ID" value="MDQ0648230.1"/>
    <property type="molecule type" value="Genomic_DNA"/>
</dbReference>
<name>A0AAW8EZK3_9MICO</name>
<reference evidence="2 3" key="1">
    <citation type="submission" date="2023-07" db="EMBL/GenBank/DDBJ databases">
        <title>Comparative genomics of wheat-associated soil bacteria to identify genetic determinants of phenazine resistance.</title>
        <authorList>
            <person name="Mouncey N."/>
        </authorList>
    </citation>
    <scope>NUCLEOTIDE SEQUENCE [LARGE SCALE GENOMIC DNA]</scope>
    <source>
        <strain evidence="2 3">W4I9-1</strain>
    </source>
</reference>
<comment type="caution">
    <text evidence="2">The sequence shown here is derived from an EMBL/GenBank/DDBJ whole genome shotgun (WGS) entry which is preliminary data.</text>
</comment>
<accession>A0AAW8EZK3</accession>
<dbReference type="InterPro" id="IPR006311">
    <property type="entry name" value="TAT_signal"/>
</dbReference>
<protein>
    <recommendedName>
        <fullName evidence="4">Fibronectin type-III domain-containing protein</fullName>
    </recommendedName>
</protein>
<evidence type="ECO:0000313" key="3">
    <source>
        <dbReference type="Proteomes" id="UP001244427"/>
    </source>
</evidence>
<feature type="chain" id="PRO_5043622650" description="Fibronectin type-III domain-containing protein" evidence="1">
    <location>
        <begin position="36"/>
        <end position="461"/>
    </location>
</feature>
<dbReference type="InterPro" id="IPR013783">
    <property type="entry name" value="Ig-like_fold"/>
</dbReference>
<dbReference type="Gene3D" id="2.60.40.10">
    <property type="entry name" value="Immunoglobulins"/>
    <property type="match status" value="1"/>
</dbReference>
<evidence type="ECO:0000313" key="2">
    <source>
        <dbReference type="EMBL" id="MDQ0648230.1"/>
    </source>
</evidence>
<gene>
    <name evidence="2" type="ORF">QFZ53_002426</name>
</gene>
<sequence length="461" mass="45650">MSRPQARRRKALAGTTIAAIIGAAAALIVAPTAQAVTAPADYTNQVFWTERVAPAVAAGTSLDLGDLIVTLKPGATWNDLRPIASVTTAPGALPAPAGYNLRAQESLLFDNAYLSNSDVLYPTDPASAGHGLDGRLPSFIDSDADPIGGIYKFSDYAGFSQSGYFRMYVTVASGELGIKPHQNGIAFWDAILKWDTETGALSVVSGAEVPKAETALAAEYSAVTATSVTLSAAITPSVATGAVTFTSGSISQTAEVSGGTATVSVSGLTPATAYTFDVSYAGDAGHLGSSGSVALTTSAVADSSGSGVTVSVPEASTSAPTGLTISVKPAAVSLTGATSRGEGEIWTAKGSTGEITVNDDRRSADAGWTLNGHISPLTSGANTIAASNLGWTPAKVSGSGTAGAAVVAGSGSGLASDAPLASGAGSADPNAKTTVSAELTLAVPATAPAGNYSGTLTLTLI</sequence>
<evidence type="ECO:0000256" key="1">
    <source>
        <dbReference type="SAM" id="SignalP"/>
    </source>
</evidence>
<feature type="signal peptide" evidence="1">
    <location>
        <begin position="1"/>
        <end position="35"/>
    </location>
</feature>
<evidence type="ECO:0008006" key="4">
    <source>
        <dbReference type="Google" id="ProtNLM"/>
    </source>
</evidence>
<dbReference type="GO" id="GO:0005975">
    <property type="term" value="P:carbohydrate metabolic process"/>
    <property type="evidence" value="ECO:0007669"/>
    <property type="project" value="UniProtKB-ARBA"/>
</dbReference>
<keyword evidence="1" id="KW-0732">Signal</keyword>
<dbReference type="AlphaFoldDB" id="A0AAW8EZK3"/>
<dbReference type="PROSITE" id="PS51318">
    <property type="entry name" value="TAT"/>
    <property type="match status" value="1"/>
</dbReference>